<organism evidence="1 2">
    <name type="scientific">Melittangium boletus DSM 14713</name>
    <dbReference type="NCBI Taxonomy" id="1294270"/>
    <lineage>
        <taxon>Bacteria</taxon>
        <taxon>Pseudomonadati</taxon>
        <taxon>Myxococcota</taxon>
        <taxon>Myxococcia</taxon>
        <taxon>Myxococcales</taxon>
        <taxon>Cystobacterineae</taxon>
        <taxon>Archangiaceae</taxon>
        <taxon>Melittangium</taxon>
    </lineage>
</organism>
<proteinExistence type="predicted"/>
<gene>
    <name evidence="1" type="ORF">MEBOL_005563</name>
</gene>
<evidence type="ECO:0000313" key="1">
    <source>
        <dbReference type="EMBL" id="ATB32087.1"/>
    </source>
</evidence>
<dbReference type="AlphaFoldDB" id="A0A250ILN7"/>
<reference evidence="1 2" key="1">
    <citation type="submission" date="2017-06" db="EMBL/GenBank/DDBJ databases">
        <authorList>
            <person name="Kim H.J."/>
            <person name="Triplett B.A."/>
        </authorList>
    </citation>
    <scope>NUCLEOTIDE SEQUENCE [LARGE SCALE GENOMIC DNA]</scope>
    <source>
        <strain evidence="1 2">DSM 14713</strain>
    </source>
</reference>
<accession>A0A250ILN7</accession>
<dbReference type="EMBL" id="CP022163">
    <property type="protein sequence ID" value="ATB32087.1"/>
    <property type="molecule type" value="Genomic_DNA"/>
</dbReference>
<name>A0A250ILN7_9BACT</name>
<evidence type="ECO:0008006" key="3">
    <source>
        <dbReference type="Google" id="ProtNLM"/>
    </source>
</evidence>
<protein>
    <recommendedName>
        <fullName evidence="3">Protein CrdC</fullName>
    </recommendedName>
</protein>
<dbReference type="Proteomes" id="UP000217289">
    <property type="component" value="Chromosome"/>
</dbReference>
<sequence>MGSRLSGTLLCRAGDDRVAFAAQEVATIESPSTFGGLAGSASRAFNGSSVTGRILVAVSGEGVGVEALEIDAEPHALLPAPGLLARIAGGSLKGFIQVRGALWPVMSLADFGRFLAPSSREAA</sequence>
<keyword evidence="2" id="KW-1185">Reference proteome</keyword>
<dbReference type="RefSeq" id="WP_095980327.1">
    <property type="nucleotide sequence ID" value="NZ_CP022163.1"/>
</dbReference>
<dbReference type="OrthoDB" id="5383000at2"/>
<dbReference type="KEGG" id="mbd:MEBOL_005563"/>
<evidence type="ECO:0000313" key="2">
    <source>
        <dbReference type="Proteomes" id="UP000217289"/>
    </source>
</evidence>